<proteinExistence type="predicted"/>
<dbReference type="Proteomes" id="UP000324897">
    <property type="component" value="Unassembled WGS sequence"/>
</dbReference>
<sequence length="126" mass="14650">MLFKALPPKLLPNLKENIPNLKLSHHKSRIPESIDYYSCCSSNEDIFIRTPLRLKRSNLKHEDHLQAQQHGLQQAETEREIGISESMLKALGLNKVYNFDFDVYILKDNVVKYIIMLIFLPSDVII</sequence>
<dbReference type="EMBL" id="RWGY01000005">
    <property type="protein sequence ID" value="TVU42149.1"/>
    <property type="molecule type" value="Genomic_DNA"/>
</dbReference>
<evidence type="ECO:0000313" key="1">
    <source>
        <dbReference type="EMBL" id="TVU42149.1"/>
    </source>
</evidence>
<keyword evidence="2" id="KW-1185">Reference proteome</keyword>
<evidence type="ECO:0000313" key="2">
    <source>
        <dbReference type="Proteomes" id="UP000324897"/>
    </source>
</evidence>
<gene>
    <name evidence="1" type="ORF">EJB05_08541</name>
</gene>
<organism evidence="1 2">
    <name type="scientific">Eragrostis curvula</name>
    <name type="common">weeping love grass</name>
    <dbReference type="NCBI Taxonomy" id="38414"/>
    <lineage>
        <taxon>Eukaryota</taxon>
        <taxon>Viridiplantae</taxon>
        <taxon>Streptophyta</taxon>
        <taxon>Embryophyta</taxon>
        <taxon>Tracheophyta</taxon>
        <taxon>Spermatophyta</taxon>
        <taxon>Magnoliopsida</taxon>
        <taxon>Liliopsida</taxon>
        <taxon>Poales</taxon>
        <taxon>Poaceae</taxon>
        <taxon>PACMAD clade</taxon>
        <taxon>Chloridoideae</taxon>
        <taxon>Eragrostideae</taxon>
        <taxon>Eragrostidinae</taxon>
        <taxon>Eragrostis</taxon>
    </lineage>
</organism>
<protein>
    <submittedName>
        <fullName evidence="1">Uncharacterized protein</fullName>
    </submittedName>
</protein>
<name>A0A5J9W153_9POAL</name>
<accession>A0A5J9W153</accession>
<comment type="caution">
    <text evidence="1">The sequence shown here is derived from an EMBL/GenBank/DDBJ whole genome shotgun (WGS) entry which is preliminary data.</text>
</comment>
<dbReference type="Gramene" id="TVU42149">
    <property type="protein sequence ID" value="TVU42149"/>
    <property type="gene ID" value="EJB05_08541"/>
</dbReference>
<reference evidence="1 2" key="1">
    <citation type="journal article" date="2019" name="Sci. Rep.">
        <title>A high-quality genome of Eragrostis curvula grass provides insights into Poaceae evolution and supports new strategies to enhance forage quality.</title>
        <authorList>
            <person name="Carballo J."/>
            <person name="Santos B.A.C.M."/>
            <person name="Zappacosta D."/>
            <person name="Garbus I."/>
            <person name="Selva J.P."/>
            <person name="Gallo C.A."/>
            <person name="Diaz A."/>
            <person name="Albertini E."/>
            <person name="Caccamo M."/>
            <person name="Echenique V."/>
        </authorList>
    </citation>
    <scope>NUCLEOTIDE SEQUENCE [LARGE SCALE GENOMIC DNA]</scope>
    <source>
        <strain evidence="2">cv. Victoria</strain>
        <tissue evidence="1">Leaf</tissue>
    </source>
</reference>
<dbReference type="AlphaFoldDB" id="A0A5J9W153"/>